<evidence type="ECO:0000256" key="1">
    <source>
        <dbReference type="ARBA" id="ARBA00038248"/>
    </source>
</evidence>
<dbReference type="PANTHER" id="PTHR36565">
    <property type="entry name" value="UPF0332 PROTEIN TM_1000"/>
    <property type="match status" value="1"/>
</dbReference>
<organism evidence="3 4">
    <name type="scientific">Candidatus Fervidibacter sacchari</name>
    <dbReference type="NCBI Taxonomy" id="1448929"/>
    <lineage>
        <taxon>Bacteria</taxon>
        <taxon>Candidatus Fervidibacterota</taxon>
        <taxon>Candidatus Fervidibacter</taxon>
    </lineage>
</organism>
<evidence type="ECO:0000313" key="4">
    <source>
        <dbReference type="Proteomes" id="UP001204798"/>
    </source>
</evidence>
<protein>
    <submittedName>
        <fullName evidence="3">Uncharacterized protein (UPF0332 family)</fullName>
    </submittedName>
</protein>
<gene>
    <name evidence="3" type="ORF">M2350_000789</name>
</gene>
<dbReference type="Proteomes" id="UP001204798">
    <property type="component" value="Unassembled WGS sequence"/>
</dbReference>
<proteinExistence type="inferred from homology"/>
<accession>A0ABT2EKB4</accession>
<evidence type="ECO:0000313" key="3">
    <source>
        <dbReference type="EMBL" id="MCS3918392.1"/>
    </source>
</evidence>
<dbReference type="Gene3D" id="1.20.120.330">
    <property type="entry name" value="Nucleotidyltransferases domain 2"/>
    <property type="match status" value="1"/>
</dbReference>
<name>A0ABT2EKB4_9BACT</name>
<dbReference type="EMBL" id="JANUCP010000001">
    <property type="protein sequence ID" value="MCS3918392.1"/>
    <property type="molecule type" value="Genomic_DNA"/>
</dbReference>
<comment type="similarity">
    <text evidence="1">Belongs to the UPF0332 family.</text>
</comment>
<dbReference type="InterPro" id="IPR052226">
    <property type="entry name" value="UPF0332_toxin"/>
</dbReference>
<dbReference type="SUPFAM" id="SSF81593">
    <property type="entry name" value="Nucleotidyltransferase substrate binding subunit/domain"/>
    <property type="match status" value="1"/>
</dbReference>
<comment type="caution">
    <text evidence="3">The sequence shown here is derived from an EMBL/GenBank/DDBJ whole genome shotgun (WGS) entry which is preliminary data.</text>
</comment>
<sequence length="126" mass="14569">MANFWEKAEETLRVAELAYQNRYYNEAVSRSYFAALRAALALLEAIGLRPEKTTRIGHWVQANFATECVHRRKLVPRELASILSELRSLRAKADYARESVTAKEARQALRWAQEFLDAVQRRLSKS</sequence>
<dbReference type="RefSeq" id="WP_259094128.1">
    <property type="nucleotide sequence ID" value="NZ_CP130454.1"/>
</dbReference>
<dbReference type="Pfam" id="PF05168">
    <property type="entry name" value="HEPN"/>
    <property type="match status" value="1"/>
</dbReference>
<dbReference type="PANTHER" id="PTHR36565:SF1">
    <property type="entry name" value="UPF0332 PROTEIN TM_1000"/>
    <property type="match status" value="1"/>
</dbReference>
<dbReference type="InterPro" id="IPR007842">
    <property type="entry name" value="HEPN_dom"/>
</dbReference>
<keyword evidence="4" id="KW-1185">Reference proteome</keyword>
<feature type="domain" description="HEPN" evidence="2">
    <location>
        <begin position="4"/>
        <end position="121"/>
    </location>
</feature>
<evidence type="ECO:0000259" key="2">
    <source>
        <dbReference type="Pfam" id="PF05168"/>
    </source>
</evidence>
<reference evidence="3 4" key="1">
    <citation type="submission" date="2022-08" db="EMBL/GenBank/DDBJ databases">
        <title>Bacterial and archaeal communities from various locations to study Microbial Dark Matter (Phase II).</title>
        <authorList>
            <person name="Stepanauskas R."/>
        </authorList>
    </citation>
    <scope>NUCLEOTIDE SEQUENCE [LARGE SCALE GENOMIC DNA]</scope>
    <source>
        <strain evidence="3 4">PD1</strain>
    </source>
</reference>